<dbReference type="Proteomes" id="UP000512286">
    <property type="component" value="Chromosome"/>
</dbReference>
<name>A0A7D7A2U3_9CLOT</name>
<proteinExistence type="predicted"/>
<dbReference type="AlphaFoldDB" id="A0A7D7A2U3"/>
<sequence length="58" mass="6560">MYRSKCFKVIGSSLLLALALVSCGNLAKEETKTPNTEAQVEEKKHHTYSQLMKVEVYL</sequence>
<organism evidence="2 3">
    <name type="scientific">Clostridium intestinale</name>
    <dbReference type="NCBI Taxonomy" id="36845"/>
    <lineage>
        <taxon>Bacteria</taxon>
        <taxon>Bacillati</taxon>
        <taxon>Bacillota</taxon>
        <taxon>Clostridia</taxon>
        <taxon>Eubacteriales</taxon>
        <taxon>Clostridiaceae</taxon>
        <taxon>Clostridium</taxon>
    </lineage>
</organism>
<dbReference type="EMBL" id="CP059378">
    <property type="protein sequence ID" value="QLY79458.1"/>
    <property type="molecule type" value="Genomic_DNA"/>
</dbReference>
<gene>
    <name evidence="2" type="ORF">HZF06_20875</name>
</gene>
<evidence type="ECO:0008006" key="4">
    <source>
        <dbReference type="Google" id="ProtNLM"/>
    </source>
</evidence>
<dbReference type="RefSeq" id="WP_156337799.1">
    <property type="nucleotide sequence ID" value="NZ_CP059378.1"/>
</dbReference>
<evidence type="ECO:0000313" key="2">
    <source>
        <dbReference type="EMBL" id="QLY79458.1"/>
    </source>
</evidence>
<dbReference type="KEGG" id="cint:HZF06_20875"/>
<dbReference type="PROSITE" id="PS51257">
    <property type="entry name" value="PROKAR_LIPOPROTEIN"/>
    <property type="match status" value="1"/>
</dbReference>
<evidence type="ECO:0000313" key="3">
    <source>
        <dbReference type="Proteomes" id="UP000512286"/>
    </source>
</evidence>
<accession>A0A7D7A2U3</accession>
<feature type="chain" id="PRO_5039378947" description="Lipoprotein" evidence="1">
    <location>
        <begin position="28"/>
        <end position="58"/>
    </location>
</feature>
<protein>
    <recommendedName>
        <fullName evidence="4">Lipoprotein</fullName>
    </recommendedName>
</protein>
<evidence type="ECO:0000256" key="1">
    <source>
        <dbReference type="SAM" id="SignalP"/>
    </source>
</evidence>
<feature type="signal peptide" evidence="1">
    <location>
        <begin position="1"/>
        <end position="27"/>
    </location>
</feature>
<reference evidence="2 3" key="1">
    <citation type="submission" date="2020-07" db="EMBL/GenBank/DDBJ databases">
        <title>Electron transfer.</title>
        <authorList>
            <person name="Huang L."/>
            <person name="Liu X."/>
            <person name="Zhou S."/>
        </authorList>
    </citation>
    <scope>NUCLEOTIDE SEQUENCE [LARGE SCALE GENOMIC DNA]</scope>
    <source>
        <strain evidence="2 3">Lx1</strain>
    </source>
</reference>
<keyword evidence="1" id="KW-0732">Signal</keyword>